<organism evidence="10 11">
    <name type="scientific">Eptatretus burgeri</name>
    <name type="common">Inshore hagfish</name>
    <dbReference type="NCBI Taxonomy" id="7764"/>
    <lineage>
        <taxon>Eukaryota</taxon>
        <taxon>Metazoa</taxon>
        <taxon>Chordata</taxon>
        <taxon>Craniata</taxon>
        <taxon>Vertebrata</taxon>
        <taxon>Cyclostomata</taxon>
        <taxon>Myxini</taxon>
        <taxon>Myxiniformes</taxon>
        <taxon>Myxinidae</taxon>
        <taxon>Eptatretinae</taxon>
        <taxon>Eptatretus</taxon>
    </lineage>
</organism>
<dbReference type="Pfam" id="PF03828">
    <property type="entry name" value="PAP_assoc"/>
    <property type="match status" value="1"/>
</dbReference>
<dbReference type="InterPro" id="IPR043519">
    <property type="entry name" value="NT_sf"/>
</dbReference>
<dbReference type="InterPro" id="IPR041252">
    <property type="entry name" value="RL"/>
</dbReference>
<name>A0A8C4Q1G6_EPTBU</name>
<sequence length="519" mass="58820">MGCPSRWEVTVNMAMYMRCLGRLRCGACGFRFRVFSDGKRCSTSKVVRKPEVLPESKRQGTCQRKTFVQEQADRLEQANNSILIKCPQKVNQHQLLKSLERHGNIAHYHFFEPFVDGQLEGLVQHMQLTEEDIRLRFLVCSLLQDLCTAILPSVQIQPFGSSVNLFGRVGCDLDMFLDLGNLNIERKRTRVQRDSSLEFQVKMFRCERVATQTILSVVGNLLQHISPSFDSIQKVLNARCPVLRFCHSPSNLNCDLTASNRIALCMSETLNAFAQVDARVRPLVFAIRCWARAQNLTSTVSGAWITNFSLTLLVLFFLQQCSPSVIPTISHLRKLADRIDHRVIDSVNCTIVSDLSKITPSNNKQSLEDLLHGFFDFYGSFPFQKKSINIRTGQVQRRSDDSPMEIINPFEENLNVSKNVNKRQLLHFVELSQNASLKLEKQHQLSSNQSWGLMTLLQHGPTQQARATDGAASIHPTPKVERFTDLFHSLWSTKQGNPEAKQQTGNSSPPESKQKGQSE</sequence>
<feature type="domain" description="Poly(A) RNA polymerase mitochondrial-like central palm" evidence="9">
    <location>
        <begin position="117"/>
        <end position="275"/>
    </location>
</feature>
<dbReference type="SUPFAM" id="SSF81631">
    <property type="entry name" value="PAP/OAS1 substrate-binding domain"/>
    <property type="match status" value="1"/>
</dbReference>
<evidence type="ECO:0000256" key="5">
    <source>
        <dbReference type="ARBA" id="ARBA00022842"/>
    </source>
</evidence>
<dbReference type="Gene3D" id="1.10.1410.10">
    <property type="match status" value="1"/>
</dbReference>
<dbReference type="Proteomes" id="UP000694388">
    <property type="component" value="Unplaced"/>
</dbReference>
<evidence type="ECO:0000256" key="2">
    <source>
        <dbReference type="ARBA" id="ARBA00001946"/>
    </source>
</evidence>
<dbReference type="GO" id="GO:1990817">
    <property type="term" value="F:poly(A) RNA polymerase activity"/>
    <property type="evidence" value="ECO:0007669"/>
    <property type="project" value="TreeGrafter"/>
</dbReference>
<dbReference type="GO" id="GO:0005739">
    <property type="term" value="C:mitochondrion"/>
    <property type="evidence" value="ECO:0007669"/>
    <property type="project" value="TreeGrafter"/>
</dbReference>
<comment type="cofactor">
    <cofactor evidence="1">
        <name>Mn(2+)</name>
        <dbReference type="ChEBI" id="CHEBI:29035"/>
    </cofactor>
</comment>
<accession>A0A8C4Q1G6</accession>
<dbReference type="GO" id="GO:0046872">
    <property type="term" value="F:metal ion binding"/>
    <property type="evidence" value="ECO:0007669"/>
    <property type="project" value="UniProtKB-KW"/>
</dbReference>
<keyword evidence="4" id="KW-0479">Metal-binding</keyword>
<keyword evidence="11" id="KW-1185">Reference proteome</keyword>
<evidence type="ECO:0000259" key="7">
    <source>
        <dbReference type="Pfam" id="PF03828"/>
    </source>
</evidence>
<feature type="domain" description="RL" evidence="8">
    <location>
        <begin position="67"/>
        <end position="114"/>
    </location>
</feature>
<dbReference type="SUPFAM" id="SSF81301">
    <property type="entry name" value="Nucleotidyltransferase"/>
    <property type="match status" value="1"/>
</dbReference>
<dbReference type="InterPro" id="IPR054708">
    <property type="entry name" value="MTPAP-like_central"/>
</dbReference>
<evidence type="ECO:0000313" key="10">
    <source>
        <dbReference type="Ensembl" id="ENSEBUP00000008532.1"/>
    </source>
</evidence>
<dbReference type="GO" id="GO:0031123">
    <property type="term" value="P:RNA 3'-end processing"/>
    <property type="evidence" value="ECO:0007669"/>
    <property type="project" value="TreeGrafter"/>
</dbReference>
<dbReference type="Gene3D" id="3.30.460.10">
    <property type="entry name" value="Beta Polymerase, domain 2"/>
    <property type="match status" value="1"/>
</dbReference>
<evidence type="ECO:0008006" key="12">
    <source>
        <dbReference type="Google" id="ProtNLM"/>
    </source>
</evidence>
<dbReference type="Pfam" id="PF22600">
    <property type="entry name" value="MTPAP-like_central"/>
    <property type="match status" value="1"/>
</dbReference>
<reference evidence="10" key="1">
    <citation type="submission" date="2025-08" db="UniProtKB">
        <authorList>
            <consortium name="Ensembl"/>
        </authorList>
    </citation>
    <scope>IDENTIFICATION</scope>
</reference>
<evidence type="ECO:0000313" key="11">
    <source>
        <dbReference type="Proteomes" id="UP000694388"/>
    </source>
</evidence>
<feature type="region of interest" description="Disordered" evidence="6">
    <location>
        <begin position="489"/>
        <end position="519"/>
    </location>
</feature>
<reference evidence="10" key="2">
    <citation type="submission" date="2025-09" db="UniProtKB">
        <authorList>
            <consortium name="Ensembl"/>
        </authorList>
    </citation>
    <scope>IDENTIFICATION</scope>
</reference>
<comment type="cofactor">
    <cofactor evidence="2">
        <name>Mg(2+)</name>
        <dbReference type="ChEBI" id="CHEBI:18420"/>
    </cofactor>
</comment>
<keyword evidence="3" id="KW-0808">Transferase</keyword>
<feature type="domain" description="PAP-associated" evidence="7">
    <location>
        <begin position="367"/>
        <end position="398"/>
    </location>
</feature>
<evidence type="ECO:0000256" key="4">
    <source>
        <dbReference type="ARBA" id="ARBA00022723"/>
    </source>
</evidence>
<dbReference type="AlphaFoldDB" id="A0A8C4Q1G6"/>
<evidence type="ECO:0000259" key="9">
    <source>
        <dbReference type="Pfam" id="PF22600"/>
    </source>
</evidence>
<dbReference type="GeneTree" id="ENSGT00940000158582"/>
<protein>
    <recommendedName>
        <fullName evidence="12">Poly(A) RNA polymerase, mitochondrial</fullName>
    </recommendedName>
</protein>
<feature type="compositionally biased region" description="Polar residues" evidence="6">
    <location>
        <begin position="490"/>
        <end position="511"/>
    </location>
</feature>
<dbReference type="Ensembl" id="ENSEBUT00000009038.1">
    <property type="protein sequence ID" value="ENSEBUP00000008532.1"/>
    <property type="gene ID" value="ENSEBUG00000005514.1"/>
</dbReference>
<proteinExistence type="predicted"/>
<evidence type="ECO:0000259" key="8">
    <source>
        <dbReference type="Pfam" id="PF17797"/>
    </source>
</evidence>
<dbReference type="OMA" id="GKHATKM"/>
<dbReference type="PANTHER" id="PTHR12271">
    <property type="entry name" value="POLY A POLYMERASE CID PAP -RELATED"/>
    <property type="match status" value="1"/>
</dbReference>
<evidence type="ECO:0000256" key="3">
    <source>
        <dbReference type="ARBA" id="ARBA00022679"/>
    </source>
</evidence>
<dbReference type="CDD" id="cd05402">
    <property type="entry name" value="NT_PAP_TUTase"/>
    <property type="match status" value="1"/>
</dbReference>
<dbReference type="PANTHER" id="PTHR12271:SF133">
    <property type="entry name" value="POLY(A) RNA POLYMERASE, MITOCHONDRIAL"/>
    <property type="match status" value="1"/>
</dbReference>
<dbReference type="InterPro" id="IPR002058">
    <property type="entry name" value="PAP_assoc"/>
</dbReference>
<dbReference type="Pfam" id="PF17797">
    <property type="entry name" value="RL"/>
    <property type="match status" value="1"/>
</dbReference>
<evidence type="ECO:0000256" key="6">
    <source>
        <dbReference type="SAM" id="MobiDB-lite"/>
    </source>
</evidence>
<keyword evidence="5" id="KW-0460">Magnesium</keyword>
<evidence type="ECO:0000256" key="1">
    <source>
        <dbReference type="ARBA" id="ARBA00001936"/>
    </source>
</evidence>